<keyword evidence="4" id="KW-0804">Transcription</keyword>
<dbReference type="AlphaFoldDB" id="A0A660S733"/>
<dbReference type="Gene3D" id="3.40.50.2300">
    <property type="match status" value="1"/>
</dbReference>
<keyword evidence="3" id="KW-0805">Transcription regulation</keyword>
<evidence type="ECO:0000259" key="6">
    <source>
        <dbReference type="PROSITE" id="PS50045"/>
    </source>
</evidence>
<dbReference type="Gene3D" id="1.10.10.60">
    <property type="entry name" value="Homeodomain-like"/>
    <property type="match status" value="1"/>
</dbReference>
<dbReference type="InterPro" id="IPR009057">
    <property type="entry name" value="Homeodomain-like_sf"/>
</dbReference>
<dbReference type="InterPro" id="IPR003593">
    <property type="entry name" value="AAA+_ATPase"/>
</dbReference>
<keyword evidence="2" id="KW-0067">ATP-binding</keyword>
<dbReference type="PROSITE" id="PS50045">
    <property type="entry name" value="SIGMA54_INTERACT_4"/>
    <property type="match status" value="1"/>
</dbReference>
<dbReference type="PROSITE" id="PS00676">
    <property type="entry name" value="SIGMA54_INTERACT_2"/>
    <property type="match status" value="1"/>
</dbReference>
<feature type="domain" description="Response regulatory" evidence="7">
    <location>
        <begin position="3"/>
        <end position="114"/>
    </location>
</feature>
<dbReference type="Gene3D" id="1.10.8.60">
    <property type="match status" value="1"/>
</dbReference>
<evidence type="ECO:0000256" key="4">
    <source>
        <dbReference type="ARBA" id="ARBA00023163"/>
    </source>
</evidence>
<accession>A0A660S733</accession>
<dbReference type="Pfam" id="PF00072">
    <property type="entry name" value="Response_reg"/>
    <property type="match status" value="1"/>
</dbReference>
<dbReference type="GO" id="GO:0006355">
    <property type="term" value="P:regulation of DNA-templated transcription"/>
    <property type="evidence" value="ECO:0007669"/>
    <property type="project" value="InterPro"/>
</dbReference>
<evidence type="ECO:0000256" key="2">
    <source>
        <dbReference type="ARBA" id="ARBA00022840"/>
    </source>
</evidence>
<dbReference type="InterPro" id="IPR058031">
    <property type="entry name" value="AAA_lid_NorR"/>
</dbReference>
<keyword evidence="5" id="KW-0597">Phosphoprotein</keyword>
<dbReference type="Proteomes" id="UP000282321">
    <property type="component" value="Unassembled WGS sequence"/>
</dbReference>
<dbReference type="Pfam" id="PF25601">
    <property type="entry name" value="AAA_lid_14"/>
    <property type="match status" value="1"/>
</dbReference>
<dbReference type="CDD" id="cd00156">
    <property type="entry name" value="REC"/>
    <property type="match status" value="1"/>
</dbReference>
<dbReference type="GO" id="GO:0000160">
    <property type="term" value="P:phosphorelay signal transduction system"/>
    <property type="evidence" value="ECO:0007669"/>
    <property type="project" value="InterPro"/>
</dbReference>
<dbReference type="InterPro" id="IPR002078">
    <property type="entry name" value="Sigma_54_int"/>
</dbReference>
<dbReference type="PROSITE" id="PS50110">
    <property type="entry name" value="RESPONSE_REGULATORY"/>
    <property type="match status" value="1"/>
</dbReference>
<feature type="domain" description="Sigma-54 factor interaction" evidence="6">
    <location>
        <begin position="139"/>
        <end position="364"/>
    </location>
</feature>
<comment type="caution">
    <text evidence="8">The sequence shown here is derived from an EMBL/GenBank/DDBJ whole genome shotgun (WGS) entry which is preliminary data.</text>
</comment>
<evidence type="ECO:0000259" key="7">
    <source>
        <dbReference type="PROSITE" id="PS50110"/>
    </source>
</evidence>
<proteinExistence type="predicted"/>
<evidence type="ECO:0000256" key="3">
    <source>
        <dbReference type="ARBA" id="ARBA00023015"/>
    </source>
</evidence>
<dbReference type="InterPro" id="IPR001789">
    <property type="entry name" value="Sig_transdc_resp-reg_receiver"/>
</dbReference>
<dbReference type="InterPro" id="IPR002197">
    <property type="entry name" value="HTH_Fis"/>
</dbReference>
<sequence>MQNILLIDDDKNIHDIISEGLPDYKILHAYTGQEAIETLNTNEIDAAICDLVLPDLSGIDLIKEIKHSHEIPIIVITGYASIESAIKSIKAGADDYLKKPFSLVEVDNKLKRILKHYSVINENMKLKTLLSGTHEGLGIVYVSQKMDNIMQLVKRIASYDINVLIQGESGVGKEVIARAIHKLSARKDNKFVAINCSGIPETLLESELFGYVKGAFTGASGNKKGLVEVANNGTLFLDEIGDASPEFQVKVLRMIDTGTYTPIGSTTTKQVNVRIVSATNKNINSLIENGKFREDLYYRISGITLNIPPLRERKEDIPVLASYYLKIYSETDKKLSNNAIAYLMSREWKGNVRELIHTIQKASILSGKEILTAKDFELGNANISESKKVDFKTAHERFEQEYFSSLFRHCNGNVTEMARISGLTRQNIYLKIKKYGIKM</sequence>
<dbReference type="InterPro" id="IPR025943">
    <property type="entry name" value="Sigma_54_int_dom_ATP-bd_2"/>
</dbReference>
<dbReference type="PROSITE" id="PS00675">
    <property type="entry name" value="SIGMA54_INTERACT_1"/>
    <property type="match status" value="1"/>
</dbReference>
<protein>
    <submittedName>
        <fullName evidence="8">Sigma-54-dependent Fis family transcriptional regulator</fullName>
    </submittedName>
</protein>
<organism evidence="8 9">
    <name type="scientific">candidate division TA06 bacterium</name>
    <dbReference type="NCBI Taxonomy" id="2250710"/>
    <lineage>
        <taxon>Bacteria</taxon>
        <taxon>Bacteria division TA06</taxon>
    </lineage>
</organism>
<dbReference type="InterPro" id="IPR011006">
    <property type="entry name" value="CheY-like_superfamily"/>
</dbReference>
<dbReference type="InterPro" id="IPR025662">
    <property type="entry name" value="Sigma_54_int_dom_ATP-bd_1"/>
</dbReference>
<dbReference type="PANTHER" id="PTHR32071">
    <property type="entry name" value="TRANSCRIPTIONAL REGULATORY PROTEIN"/>
    <property type="match status" value="1"/>
</dbReference>
<dbReference type="Pfam" id="PF00158">
    <property type="entry name" value="Sigma54_activat"/>
    <property type="match status" value="1"/>
</dbReference>
<dbReference type="GO" id="GO:0005524">
    <property type="term" value="F:ATP binding"/>
    <property type="evidence" value="ECO:0007669"/>
    <property type="project" value="UniProtKB-KW"/>
</dbReference>
<feature type="modified residue" description="4-aspartylphosphate" evidence="5">
    <location>
        <position position="50"/>
    </location>
</feature>
<dbReference type="InterPro" id="IPR027417">
    <property type="entry name" value="P-loop_NTPase"/>
</dbReference>
<gene>
    <name evidence="8" type="ORF">DRP44_05945</name>
</gene>
<keyword evidence="1" id="KW-0547">Nucleotide-binding</keyword>
<name>A0A660S733_UNCT6</name>
<dbReference type="SUPFAM" id="SSF52540">
    <property type="entry name" value="P-loop containing nucleoside triphosphate hydrolases"/>
    <property type="match status" value="1"/>
</dbReference>
<dbReference type="FunFam" id="3.40.50.300:FF:000006">
    <property type="entry name" value="DNA-binding transcriptional regulator NtrC"/>
    <property type="match status" value="1"/>
</dbReference>
<dbReference type="GO" id="GO:0043565">
    <property type="term" value="F:sequence-specific DNA binding"/>
    <property type="evidence" value="ECO:0007669"/>
    <property type="project" value="InterPro"/>
</dbReference>
<evidence type="ECO:0000256" key="1">
    <source>
        <dbReference type="ARBA" id="ARBA00022741"/>
    </source>
</evidence>
<dbReference type="Gene3D" id="3.40.50.300">
    <property type="entry name" value="P-loop containing nucleotide triphosphate hydrolases"/>
    <property type="match status" value="1"/>
</dbReference>
<dbReference type="SMART" id="SM00448">
    <property type="entry name" value="REC"/>
    <property type="match status" value="1"/>
</dbReference>
<evidence type="ECO:0000313" key="8">
    <source>
        <dbReference type="EMBL" id="RKX65609.1"/>
    </source>
</evidence>
<dbReference type="SMART" id="SM00382">
    <property type="entry name" value="AAA"/>
    <property type="match status" value="1"/>
</dbReference>
<dbReference type="SUPFAM" id="SSF52172">
    <property type="entry name" value="CheY-like"/>
    <property type="match status" value="1"/>
</dbReference>
<dbReference type="EMBL" id="QNBC01000081">
    <property type="protein sequence ID" value="RKX65609.1"/>
    <property type="molecule type" value="Genomic_DNA"/>
</dbReference>
<reference evidence="8 9" key="1">
    <citation type="submission" date="2018-06" db="EMBL/GenBank/DDBJ databases">
        <title>Extensive metabolic versatility and redundancy in microbially diverse, dynamic hydrothermal sediments.</title>
        <authorList>
            <person name="Dombrowski N."/>
            <person name="Teske A."/>
            <person name="Baker B.J."/>
        </authorList>
    </citation>
    <scope>NUCLEOTIDE SEQUENCE [LARGE SCALE GENOMIC DNA]</scope>
    <source>
        <strain evidence="8">B35_G9</strain>
    </source>
</reference>
<dbReference type="SUPFAM" id="SSF46689">
    <property type="entry name" value="Homeodomain-like"/>
    <property type="match status" value="1"/>
</dbReference>
<evidence type="ECO:0000313" key="9">
    <source>
        <dbReference type="Proteomes" id="UP000282321"/>
    </source>
</evidence>
<evidence type="ECO:0000256" key="5">
    <source>
        <dbReference type="PROSITE-ProRule" id="PRU00169"/>
    </source>
</evidence>
<dbReference type="CDD" id="cd00009">
    <property type="entry name" value="AAA"/>
    <property type="match status" value="1"/>
</dbReference>
<dbReference type="PANTHER" id="PTHR32071:SF119">
    <property type="entry name" value="SIGMA L-DEPENDENT TRANSCRIPTIONAL REGULATOR YPLP-RELATED"/>
    <property type="match status" value="1"/>
</dbReference>
<dbReference type="Pfam" id="PF02954">
    <property type="entry name" value="HTH_8"/>
    <property type="match status" value="1"/>
</dbReference>